<evidence type="ECO:0000259" key="9">
    <source>
        <dbReference type="SMART" id="SM00852"/>
    </source>
</evidence>
<gene>
    <name evidence="10" type="ORF">HGO97_010130</name>
</gene>
<evidence type="ECO:0000256" key="1">
    <source>
        <dbReference type="ARBA" id="ARBA00002901"/>
    </source>
</evidence>
<keyword evidence="8" id="KW-0460">Magnesium</keyword>
<evidence type="ECO:0000256" key="3">
    <source>
        <dbReference type="ARBA" id="ARBA00010763"/>
    </source>
</evidence>
<comment type="function">
    <text evidence="1 8">Catalyzes the insertion of molybdate into adenylated molybdopterin with the concomitant release of AMP.</text>
</comment>
<evidence type="ECO:0000313" key="11">
    <source>
        <dbReference type="Proteomes" id="UP000723714"/>
    </source>
</evidence>
<comment type="similarity">
    <text evidence="3 8">Belongs to the MoeA family.</text>
</comment>
<organism evidence="10 11">
    <name type="scientific">Faecalicatena faecalis</name>
    <dbReference type="NCBI Taxonomy" id="2726362"/>
    <lineage>
        <taxon>Bacteria</taxon>
        <taxon>Bacillati</taxon>
        <taxon>Bacillota</taxon>
        <taxon>Clostridia</taxon>
        <taxon>Lachnospirales</taxon>
        <taxon>Lachnospiraceae</taxon>
        <taxon>Faecalicatena</taxon>
    </lineage>
</organism>
<dbReference type="EMBL" id="JABACJ020000008">
    <property type="protein sequence ID" value="MBU3876169.1"/>
    <property type="molecule type" value="Genomic_DNA"/>
</dbReference>
<dbReference type="PANTHER" id="PTHR10192">
    <property type="entry name" value="MOLYBDOPTERIN BIOSYNTHESIS PROTEIN"/>
    <property type="match status" value="1"/>
</dbReference>
<accession>A0ABS6D3J9</accession>
<dbReference type="EC" id="2.10.1.1" evidence="4 8"/>
<evidence type="ECO:0000313" key="10">
    <source>
        <dbReference type="EMBL" id="MBU3876169.1"/>
    </source>
</evidence>
<dbReference type="InterPro" id="IPR005111">
    <property type="entry name" value="MoeA_C_domain_IV"/>
</dbReference>
<dbReference type="NCBIfam" id="TIGR00177">
    <property type="entry name" value="molyb_syn"/>
    <property type="match status" value="1"/>
</dbReference>
<dbReference type="InterPro" id="IPR001453">
    <property type="entry name" value="MoaB/Mog_dom"/>
</dbReference>
<comment type="cofactor">
    <cofactor evidence="8">
        <name>Mg(2+)</name>
        <dbReference type="ChEBI" id="CHEBI:18420"/>
    </cofactor>
</comment>
<dbReference type="CDD" id="cd00887">
    <property type="entry name" value="MoeA"/>
    <property type="match status" value="1"/>
</dbReference>
<protein>
    <recommendedName>
        <fullName evidence="5 8">Molybdopterin molybdenumtransferase</fullName>
        <ecNumber evidence="4 8">2.10.1.1</ecNumber>
    </recommendedName>
</protein>
<dbReference type="RefSeq" id="WP_216241191.1">
    <property type="nucleotide sequence ID" value="NZ_JABACJ020000008.1"/>
</dbReference>
<keyword evidence="8" id="KW-0501">Molybdenum cofactor biosynthesis</keyword>
<keyword evidence="8" id="KW-0479">Metal-binding</keyword>
<evidence type="ECO:0000256" key="6">
    <source>
        <dbReference type="ARBA" id="ARBA00022505"/>
    </source>
</evidence>
<dbReference type="Proteomes" id="UP000723714">
    <property type="component" value="Unassembled WGS sequence"/>
</dbReference>
<comment type="catalytic activity">
    <reaction evidence="7">
        <text>adenylyl-molybdopterin + molybdate = Mo-molybdopterin + AMP + H(+)</text>
        <dbReference type="Rhea" id="RHEA:35047"/>
        <dbReference type="ChEBI" id="CHEBI:15378"/>
        <dbReference type="ChEBI" id="CHEBI:36264"/>
        <dbReference type="ChEBI" id="CHEBI:62727"/>
        <dbReference type="ChEBI" id="CHEBI:71302"/>
        <dbReference type="ChEBI" id="CHEBI:456215"/>
        <dbReference type="EC" id="2.10.1.1"/>
    </reaction>
</comment>
<keyword evidence="11" id="KW-1185">Reference proteome</keyword>
<keyword evidence="6 8" id="KW-0500">Molybdenum</keyword>
<sequence>MGKRNLYLKTIPVKEAQEQYMQALLDIVVSKTEVIPAEDSLGRMTAKAVYARCCSPLFNAAAMDGIAVTAKQTQGASQENPLTLTKGVDFQIVDTGDPVRPPYDAVIMAEDLLETDEEHVQILEAVSGWQHVRPIGEDIVAGEMLIPGGHKIRPIDIGVLISGGILKVEVAKKPKIGLIPTGTEIIEPDKEPKEGDIIESNSRMFAAMTVNYGGIPRRYSPVVDDYEKIKAAIKRALDENDIVVVNAGSSAGTEDYTVHILREMGEVLVHGVAIKPGKPVILSIVEGKPVIGLPGYPVSAYIDFENFVRPVMDLMSGERHLSGHTVKAVLSKRLVSSLKHQEYVRVKVGKVGDKLIASPLARGAGAAMSLVRADGFCIIGQNCEGVEAGETVEVELYRSLDEIEHTVVSIGSHDLILDFLADLMPLSYTGSFLSSTHVGSMAGLMALKRGETHIAPTHLLDEETGIYNISYLKRLFPEQEMALIKGVKRIQGIIVQKGNPKGIQGIEDLRRVTYVNRQRGAGTRVLLDYLLKTAGICPEEIDGYEKEAATHMAVAAMVKSGGADAGMGVYSAAHAMDLDFIPVGEEEYDFAIRKETLKLEEIRQFLHVLKSDEFRKKAEAAGGYDLAHTGEIVEL</sequence>
<evidence type="ECO:0000256" key="8">
    <source>
        <dbReference type="RuleBase" id="RU365090"/>
    </source>
</evidence>
<evidence type="ECO:0000256" key="7">
    <source>
        <dbReference type="ARBA" id="ARBA00047317"/>
    </source>
</evidence>
<reference evidence="10 11" key="1">
    <citation type="submission" date="2021-06" db="EMBL/GenBank/DDBJ databases">
        <title>Faecalicatena sp. nov. isolated from porcine feces.</title>
        <authorList>
            <person name="Oh B.S."/>
            <person name="Lee J.H."/>
        </authorList>
    </citation>
    <scope>NUCLEOTIDE SEQUENCE [LARGE SCALE GENOMIC DNA]</scope>
    <source>
        <strain evidence="10 11">AGMB00832</strain>
    </source>
</reference>
<dbReference type="InterPro" id="IPR038987">
    <property type="entry name" value="MoeA-like"/>
</dbReference>
<dbReference type="PANTHER" id="PTHR10192:SF16">
    <property type="entry name" value="MOLYBDOPTERIN MOLYBDENUMTRANSFERASE"/>
    <property type="match status" value="1"/>
</dbReference>
<evidence type="ECO:0000256" key="4">
    <source>
        <dbReference type="ARBA" id="ARBA00013269"/>
    </source>
</evidence>
<dbReference type="Pfam" id="PF03453">
    <property type="entry name" value="MoeA_N"/>
    <property type="match status" value="1"/>
</dbReference>
<dbReference type="InterPro" id="IPR005110">
    <property type="entry name" value="MoeA_linker/N"/>
</dbReference>
<evidence type="ECO:0000256" key="5">
    <source>
        <dbReference type="ARBA" id="ARBA00021108"/>
    </source>
</evidence>
<dbReference type="Pfam" id="PF03454">
    <property type="entry name" value="MoeA_C"/>
    <property type="match status" value="1"/>
</dbReference>
<dbReference type="SMART" id="SM00852">
    <property type="entry name" value="MoCF_biosynth"/>
    <property type="match status" value="1"/>
</dbReference>
<name>A0ABS6D3J9_9FIRM</name>
<feature type="domain" description="MoaB/Mog" evidence="9">
    <location>
        <begin position="177"/>
        <end position="314"/>
    </location>
</feature>
<dbReference type="NCBIfam" id="NF011068">
    <property type="entry name" value="PRK14498.1"/>
    <property type="match status" value="1"/>
</dbReference>
<proteinExistence type="inferred from homology"/>
<evidence type="ECO:0000256" key="2">
    <source>
        <dbReference type="ARBA" id="ARBA00005046"/>
    </source>
</evidence>
<comment type="caution">
    <text evidence="10">The sequence shown here is derived from an EMBL/GenBank/DDBJ whole genome shotgun (WGS) entry which is preliminary data.</text>
</comment>
<dbReference type="Pfam" id="PF12727">
    <property type="entry name" value="PBP_like"/>
    <property type="match status" value="1"/>
</dbReference>
<dbReference type="Pfam" id="PF00994">
    <property type="entry name" value="MoCF_biosynth"/>
    <property type="match status" value="1"/>
</dbReference>
<dbReference type="InterPro" id="IPR024370">
    <property type="entry name" value="PBP_domain"/>
</dbReference>
<comment type="pathway">
    <text evidence="2 8">Cofactor biosynthesis; molybdopterin biosynthesis.</text>
</comment>
<keyword evidence="8" id="KW-0808">Transferase</keyword>